<keyword evidence="6" id="KW-0238">DNA-binding</keyword>
<dbReference type="GO" id="GO:0005694">
    <property type="term" value="C:chromosome"/>
    <property type="evidence" value="ECO:0007669"/>
    <property type="project" value="TreeGrafter"/>
</dbReference>
<evidence type="ECO:0000256" key="6">
    <source>
        <dbReference type="ARBA" id="ARBA00023125"/>
    </source>
</evidence>
<evidence type="ECO:0000313" key="14">
    <source>
        <dbReference type="EMBL" id="HIW01404.1"/>
    </source>
</evidence>
<keyword evidence="4 10" id="KW-0347">Helicase</keyword>
<feature type="domain" description="Helicase C-terminal" evidence="12">
    <location>
        <begin position="494"/>
        <end position="638"/>
    </location>
</feature>
<dbReference type="PROSITE" id="PS51198">
    <property type="entry name" value="UVRD_HELICASE_ATP_BIND"/>
    <property type="match status" value="1"/>
</dbReference>
<dbReference type="SUPFAM" id="SSF53098">
    <property type="entry name" value="Ribonuclease H-like"/>
    <property type="match status" value="1"/>
</dbReference>
<evidence type="ECO:0000313" key="15">
    <source>
        <dbReference type="Proteomes" id="UP000886752"/>
    </source>
</evidence>
<dbReference type="CDD" id="cd17920">
    <property type="entry name" value="DEXHc_RecQ"/>
    <property type="match status" value="1"/>
</dbReference>
<evidence type="ECO:0000256" key="10">
    <source>
        <dbReference type="PROSITE-ProRule" id="PRU00560"/>
    </source>
</evidence>
<dbReference type="PANTHER" id="PTHR13710:SF105">
    <property type="entry name" value="ATP-DEPENDENT DNA HELICASE Q1"/>
    <property type="match status" value="1"/>
</dbReference>
<dbReference type="CDD" id="cd17932">
    <property type="entry name" value="DEXQc_UvrD"/>
    <property type="match status" value="1"/>
</dbReference>
<dbReference type="InterPro" id="IPR001650">
    <property type="entry name" value="Helicase_C-like"/>
</dbReference>
<dbReference type="SMART" id="SM00490">
    <property type="entry name" value="HELICc"/>
    <property type="match status" value="1"/>
</dbReference>
<evidence type="ECO:0000259" key="13">
    <source>
        <dbReference type="PROSITE" id="PS51198"/>
    </source>
</evidence>
<evidence type="ECO:0000256" key="3">
    <source>
        <dbReference type="ARBA" id="ARBA00022801"/>
    </source>
</evidence>
<dbReference type="PROSITE" id="PS51192">
    <property type="entry name" value="HELICASE_ATP_BIND_1"/>
    <property type="match status" value="1"/>
</dbReference>
<name>A0A9D1PXH8_9BACT</name>
<evidence type="ECO:0000256" key="2">
    <source>
        <dbReference type="ARBA" id="ARBA00022741"/>
    </source>
</evidence>
<dbReference type="InterPro" id="IPR014001">
    <property type="entry name" value="Helicase_ATP-bd"/>
</dbReference>
<evidence type="ECO:0000256" key="1">
    <source>
        <dbReference type="ARBA" id="ARBA00005446"/>
    </source>
</evidence>
<evidence type="ECO:0000256" key="9">
    <source>
        <dbReference type="ARBA" id="ARBA00034808"/>
    </source>
</evidence>
<dbReference type="Pfam" id="PF00271">
    <property type="entry name" value="Helicase_C"/>
    <property type="match status" value="1"/>
</dbReference>
<comment type="catalytic activity">
    <reaction evidence="8">
        <text>Couples ATP hydrolysis with the unwinding of duplex DNA by translocating in the 3'-5' direction.</text>
        <dbReference type="EC" id="5.6.2.4"/>
    </reaction>
</comment>
<dbReference type="SUPFAM" id="SSF52540">
    <property type="entry name" value="P-loop containing nucleoside triphosphate hydrolases"/>
    <property type="match status" value="2"/>
</dbReference>
<dbReference type="Gene3D" id="3.30.420.10">
    <property type="entry name" value="Ribonuclease H-like superfamily/Ribonuclease H"/>
    <property type="match status" value="1"/>
</dbReference>
<dbReference type="GO" id="GO:0003677">
    <property type="term" value="F:DNA binding"/>
    <property type="evidence" value="ECO:0007669"/>
    <property type="project" value="UniProtKB-KW"/>
</dbReference>
<reference evidence="14" key="1">
    <citation type="journal article" date="2021" name="PeerJ">
        <title>Extensive microbial diversity within the chicken gut microbiome revealed by metagenomics and culture.</title>
        <authorList>
            <person name="Gilroy R."/>
            <person name="Ravi A."/>
            <person name="Getino M."/>
            <person name="Pursley I."/>
            <person name="Horton D.L."/>
            <person name="Alikhan N.F."/>
            <person name="Baker D."/>
            <person name="Gharbi K."/>
            <person name="Hall N."/>
            <person name="Watson M."/>
            <person name="Adriaenssens E.M."/>
            <person name="Foster-Nyarko E."/>
            <person name="Jarju S."/>
            <person name="Secka A."/>
            <person name="Antonio M."/>
            <person name="Oren A."/>
            <person name="Chaudhuri R.R."/>
            <person name="La Ragione R."/>
            <person name="Hildebrand F."/>
            <person name="Pallen M.J."/>
        </authorList>
    </citation>
    <scope>NUCLEOTIDE SEQUENCE</scope>
    <source>
        <strain evidence="14">ChiHecec2B26-446</strain>
    </source>
</reference>
<dbReference type="PANTHER" id="PTHR13710">
    <property type="entry name" value="DNA HELICASE RECQ FAMILY MEMBER"/>
    <property type="match status" value="1"/>
</dbReference>
<protein>
    <recommendedName>
        <fullName evidence="9">DNA 3'-5' helicase</fullName>
        <ecNumber evidence="9">5.6.2.4</ecNumber>
    </recommendedName>
</protein>
<evidence type="ECO:0000259" key="12">
    <source>
        <dbReference type="PROSITE" id="PS51194"/>
    </source>
</evidence>
<dbReference type="InterPro" id="IPR012337">
    <property type="entry name" value="RNaseH-like_sf"/>
</dbReference>
<organism evidence="14 15">
    <name type="scientific">Candidatus Desulfovibrio intestinipullorum</name>
    <dbReference type="NCBI Taxonomy" id="2838536"/>
    <lineage>
        <taxon>Bacteria</taxon>
        <taxon>Pseudomonadati</taxon>
        <taxon>Thermodesulfobacteriota</taxon>
        <taxon>Desulfovibrionia</taxon>
        <taxon>Desulfovibrionales</taxon>
        <taxon>Desulfovibrionaceae</taxon>
        <taxon>Desulfovibrio</taxon>
    </lineage>
</organism>
<reference evidence="14" key="2">
    <citation type="submission" date="2021-04" db="EMBL/GenBank/DDBJ databases">
        <authorList>
            <person name="Gilroy R."/>
        </authorList>
    </citation>
    <scope>NUCLEOTIDE SEQUENCE</scope>
    <source>
        <strain evidence="14">ChiHecec2B26-446</strain>
    </source>
</reference>
<gene>
    <name evidence="14" type="ORF">H9894_09510</name>
</gene>
<dbReference type="Proteomes" id="UP000886752">
    <property type="component" value="Unassembled WGS sequence"/>
</dbReference>
<keyword evidence="5 10" id="KW-0067">ATP-binding</keyword>
<dbReference type="GO" id="GO:0006310">
    <property type="term" value="P:DNA recombination"/>
    <property type="evidence" value="ECO:0007669"/>
    <property type="project" value="InterPro"/>
</dbReference>
<keyword evidence="7" id="KW-0413">Isomerase</keyword>
<accession>A0A9D1PXH8</accession>
<dbReference type="Pfam" id="PF00270">
    <property type="entry name" value="DEAD"/>
    <property type="match status" value="1"/>
</dbReference>
<dbReference type="Pfam" id="PF13538">
    <property type="entry name" value="UvrD_C_2"/>
    <property type="match status" value="1"/>
</dbReference>
<dbReference type="GO" id="GO:0043138">
    <property type="term" value="F:3'-5' DNA helicase activity"/>
    <property type="evidence" value="ECO:0007669"/>
    <property type="project" value="UniProtKB-EC"/>
</dbReference>
<dbReference type="GO" id="GO:0009378">
    <property type="term" value="F:four-way junction helicase activity"/>
    <property type="evidence" value="ECO:0007669"/>
    <property type="project" value="TreeGrafter"/>
</dbReference>
<dbReference type="PROSITE" id="PS51194">
    <property type="entry name" value="HELICASE_CTER"/>
    <property type="match status" value="1"/>
</dbReference>
<dbReference type="EC" id="5.6.2.4" evidence="9"/>
<dbReference type="GO" id="GO:0005524">
    <property type="term" value="F:ATP binding"/>
    <property type="evidence" value="ECO:0007669"/>
    <property type="project" value="UniProtKB-UniRule"/>
</dbReference>
<dbReference type="EMBL" id="DXHV01000080">
    <property type="protein sequence ID" value="HIW01404.1"/>
    <property type="molecule type" value="Genomic_DNA"/>
</dbReference>
<dbReference type="InterPro" id="IPR011545">
    <property type="entry name" value="DEAD/DEAH_box_helicase_dom"/>
</dbReference>
<dbReference type="NCBIfam" id="TIGR00614">
    <property type="entry name" value="recQ_fam"/>
    <property type="match status" value="1"/>
</dbReference>
<evidence type="ECO:0000256" key="7">
    <source>
        <dbReference type="ARBA" id="ARBA00023235"/>
    </source>
</evidence>
<keyword evidence="2 10" id="KW-0547">Nucleotide-binding</keyword>
<feature type="domain" description="Helicase ATP-binding" evidence="11">
    <location>
        <begin position="284"/>
        <end position="464"/>
    </location>
</feature>
<dbReference type="Gene3D" id="3.40.50.300">
    <property type="entry name" value="P-loop containing nucleotide triphosphate hydrolases"/>
    <property type="match status" value="5"/>
</dbReference>
<dbReference type="InterPro" id="IPR014016">
    <property type="entry name" value="UvrD-like_ATP-bd"/>
</dbReference>
<comment type="caution">
    <text evidence="14">The sequence shown here is derived from an EMBL/GenBank/DDBJ whole genome shotgun (WGS) entry which is preliminary data.</text>
</comment>
<dbReference type="GO" id="GO:0016787">
    <property type="term" value="F:hydrolase activity"/>
    <property type="evidence" value="ECO:0007669"/>
    <property type="project" value="UniProtKB-UniRule"/>
</dbReference>
<evidence type="ECO:0000259" key="11">
    <source>
        <dbReference type="PROSITE" id="PS51192"/>
    </source>
</evidence>
<evidence type="ECO:0000256" key="4">
    <source>
        <dbReference type="ARBA" id="ARBA00022806"/>
    </source>
</evidence>
<proteinExistence type="inferred from homology"/>
<dbReference type="GO" id="GO:0006281">
    <property type="term" value="P:DNA repair"/>
    <property type="evidence" value="ECO:0007669"/>
    <property type="project" value="TreeGrafter"/>
</dbReference>
<dbReference type="Pfam" id="PF00580">
    <property type="entry name" value="UvrD-helicase"/>
    <property type="match status" value="2"/>
</dbReference>
<dbReference type="InterPro" id="IPR004589">
    <property type="entry name" value="DNA_helicase_ATP-dep_RecQ"/>
</dbReference>
<evidence type="ECO:0000256" key="5">
    <source>
        <dbReference type="ARBA" id="ARBA00022840"/>
    </source>
</evidence>
<dbReference type="InterPro" id="IPR027785">
    <property type="entry name" value="UvrD-like_helicase_C"/>
</dbReference>
<sequence length="1635" mass="183894">MEILSFLKTLRKRVLARTLVFIDAEIGVEDQKIHDLGALREDQTCFHSGSVQDFLAFIADADYVCGHNILQHDLEYITRALGCKLQAESIDTLPLSPLLFPRRPYHALLKDDKLQVDELNNPVCDCRKAASLFYDEVNAFQALPRQMQDIYAGLLQDRPLFRAFFAYVGFSWKGTDLEARIHEAFAGKICSHADLAALRARSPEALAYALALIGTDDPCSVTPAWVLHHYPQIGNFLHLLRHNPCGRDCPYCSATLDIHKGLREIFGFEAFRTYNGEPLQEQAALAAVQGKSLLAVFPTGGGKSITFQLPALMAGQCVHGLTVVISPLLSLMKDQVDNLDSAGITEAVTINGLLDPLERARALERIADGSASIVYISPELLRSRTLERVLSFRSIVRFVIDEAHCFSAWGQDFRVDYQYIGTFIRELQEKRGLETSIPVSCFTATAKQKVISDIRDYFRKTLNLDPELFASGATRENLHYAVLYKESDAEKYAALRELIGNRNCPAIVYVSRTRQTVALADKLASDGFAARPFHGRMEASEKVQNQEAFMRNEVQVIVATSAFGMGVDKKDVGLVVHYDISSSLEDYVQEAGRAGRDPSLQAECYVLYNDSDLDKHFILLNQSKLSISEIQQVWRAIKTLCGRRQFVSCSALEIAREAGWDDSVRDVETRVRTAVAALENAGYVKRGQNVPHVYATGIQAKSMIEAGLRLEQSPLFSEGELLNARRILAALIASRSRARAGTEEAESRVDYLADRLGLQRREVVSLISLMRQKGLLSDTQDMSASILATDTENRAAHLLERFARLEGFLLSRLTAEGADFNLKKLNEEAQAQGLASSVKDLRTLISYHVVRKWMQKFEYRADSLVRLVPVLDPDTLRKRFRLRISLCRFIISTLFGEARHQQAGPVQAGQNELRPVSFSVVGLLERYQKKARASLCAEKIVLADVEDALLYLSRTGGMKLEGGFLVLYNALQIRRLVTDNRIRYKLEDYRLFDEFYKQKIRQIHIVGHYANLMVRDYAAALQFVQDYFQMDFRRFIARYFREEQAAELNRAISAKKYRQLFGELSSVQQQIINDDRSRYIVVAAGPGSGKTRVLVHKLASLLLLEDVKQEQLLMLTFSRAAATEFRKRLTALIGPAAHYVEIKTFHSFSFDLLGRVGSLEGSEDVVARAVAMIAEGGVEPGRLTRSVLVIDEAQDMSASEFALVRALMEHNETMRLVAVGDDDQNIFEFRGSDSRYLRALVEEYGATQYEMTDNYRSAAPIVALANAFVTTIGQRMKSEPIRAVPRPTRTSGDGQDGAQEAGQVCVTRHRCSHMEEALAEELIAMRPQAGSCCVLTWTNNEALQIASLLLRKGVRARLIQSLDGLRLYNLVEIRSFLKQIELRRLQSPVISDDVWNMARQKLTETYAASTALSSCLRLINDFETINREKYFSDLEAFIQESGYEDFYGEEQGAVTVSTIHKAKGREFDTVFLMLNRVAADRDADRRALYVGMTRARKGLFVHTNTDLLSSLVLPGVLHRQDSRIFAEPDELVLQLTHRDVILSFFKDKKSSIFQLRSGMDLHIAGDLSLHARVQGSMRCLVLLSRACRARLGELARQGYRPCAARVRFIVAWKGREDTEETAVVLPDLYLRRVSV</sequence>
<dbReference type="InterPro" id="IPR027417">
    <property type="entry name" value="P-loop_NTPase"/>
</dbReference>
<evidence type="ECO:0000256" key="8">
    <source>
        <dbReference type="ARBA" id="ARBA00034617"/>
    </source>
</evidence>
<dbReference type="InterPro" id="IPR036397">
    <property type="entry name" value="RNaseH_sf"/>
</dbReference>
<feature type="domain" description="UvrD-like helicase ATP-binding" evidence="13">
    <location>
        <begin position="1063"/>
        <end position="1590"/>
    </location>
</feature>
<feature type="binding site" evidence="10">
    <location>
        <begin position="1084"/>
        <end position="1091"/>
    </location>
    <ligand>
        <name>ATP</name>
        <dbReference type="ChEBI" id="CHEBI:30616"/>
    </ligand>
</feature>
<comment type="similarity">
    <text evidence="1">Belongs to the helicase family. RecQ subfamily.</text>
</comment>
<keyword evidence="3 10" id="KW-0378">Hydrolase</keyword>
<dbReference type="SMART" id="SM00487">
    <property type="entry name" value="DEXDc"/>
    <property type="match status" value="1"/>
</dbReference>
<dbReference type="GO" id="GO:0005737">
    <property type="term" value="C:cytoplasm"/>
    <property type="evidence" value="ECO:0007669"/>
    <property type="project" value="TreeGrafter"/>
</dbReference>